<feature type="transmembrane region" description="Helical" evidence="1">
    <location>
        <begin position="427"/>
        <end position="446"/>
    </location>
</feature>
<sequence length="457" mass="51552">MMSITKLSILALAACLLFPASSVYGHGLGIDTISSVDVAGKEISISVEMPMYFESEQEQITITATDKETDEPAKNVTFLIGLFHSNEMIFRNYFFTENGVLPITVLSQQGYDNFVINGEQDSLLGAYHATESSPIEIAGPVFDSGGLFTFEIEVRTIDEPTNIIEDSGVYRADLTLVETTSHPQEDTEGNDVEFRMKSYFDKIQNFQYDPATKQVTFEMPFDWSENSMSHVTVVHEEVHFPKHFIEFLSPSYSGYANGIELFKASVSIDDYTEEDERIVHFVLLQDHLRFIKNEMKKSDEPLPDNIVFTLTTNEKISFPLEAFTKSEDFKVNLSWDPIDLEPGVETNFVFTIRDGWTNEPLRNSDYSFVIIQNGAELYRVSGTATVGGEFEKFTFAEDQTGPTTIKFENIRNTGQETEFGIMVAPEFGTIAILILVVSIIGIIVIARKYETFSLIRM</sequence>
<keyword evidence="1" id="KW-1133">Transmembrane helix</keyword>
<dbReference type="eggNOG" id="arCOG08795">
    <property type="taxonomic scope" value="Archaea"/>
</dbReference>
<evidence type="ECO:0000313" key="3">
    <source>
        <dbReference type="Proteomes" id="UP000000792"/>
    </source>
</evidence>
<protein>
    <recommendedName>
        <fullName evidence="4">PEFG-CTERM sorting domain-containing protein</fullName>
    </recommendedName>
</protein>
<dbReference type="InterPro" id="IPR027560">
    <property type="entry name" value="PEFG-CTERM"/>
</dbReference>
<dbReference type="EMBL" id="CP000866">
    <property type="protein sequence ID" value="ABX13580.1"/>
    <property type="molecule type" value="Genomic_DNA"/>
</dbReference>
<name>A9A2Q3_NITMS</name>
<dbReference type="EnsemblBacteria" id="ABX13580">
    <property type="protein sequence ID" value="ABX13580"/>
    <property type="gene ID" value="Nmar_1684"/>
</dbReference>
<dbReference type="GeneID" id="5774319"/>
<reference evidence="2 3" key="1">
    <citation type="journal article" date="2010" name="Proc. Natl. Acad. Sci. U.S.A.">
        <title>Nitrosopumilus maritimus genome reveals unique mechanisms for nitrification and autotrophy in globally distributed marine crenarchaea.</title>
        <authorList>
            <person name="Walker C.B."/>
            <person name="de la Torre J.R."/>
            <person name="Klotz M.G."/>
            <person name="Urakawa H."/>
            <person name="Pinel N."/>
            <person name="Arp D.J."/>
            <person name="Brochier-Armanet C."/>
            <person name="Chain P.S."/>
            <person name="Chan P.P."/>
            <person name="Gollabgir A."/>
            <person name="Hemp J."/>
            <person name="Hugler M."/>
            <person name="Karr E.A."/>
            <person name="Konneke M."/>
            <person name="Shin M."/>
            <person name="Lawton T.J."/>
            <person name="Lowe T."/>
            <person name="Martens-Habbena W."/>
            <person name="Sayavedra-Soto L.A."/>
            <person name="Lang D."/>
            <person name="Sievert S.M."/>
            <person name="Rosenzweig A.C."/>
            <person name="Manning G."/>
            <person name="Stahl D.A."/>
        </authorList>
    </citation>
    <scope>NUCLEOTIDE SEQUENCE [LARGE SCALE GENOMIC DNA]</scope>
    <source>
        <strain evidence="2 3">SCM1</strain>
    </source>
</reference>
<evidence type="ECO:0000313" key="2">
    <source>
        <dbReference type="EMBL" id="ABX13580.1"/>
    </source>
</evidence>
<proteinExistence type="predicted"/>
<dbReference type="NCBIfam" id="TIGR04296">
    <property type="entry name" value="PEFG-CTERM"/>
    <property type="match status" value="1"/>
</dbReference>
<dbReference type="AlphaFoldDB" id="A9A2Q3"/>
<keyword evidence="3" id="KW-1185">Reference proteome</keyword>
<evidence type="ECO:0000256" key="1">
    <source>
        <dbReference type="SAM" id="Phobius"/>
    </source>
</evidence>
<evidence type="ECO:0008006" key="4">
    <source>
        <dbReference type="Google" id="ProtNLM"/>
    </source>
</evidence>
<organism evidence="2 3">
    <name type="scientific">Nitrosopumilus maritimus (strain SCM1)</name>
    <dbReference type="NCBI Taxonomy" id="436308"/>
    <lineage>
        <taxon>Archaea</taxon>
        <taxon>Nitrososphaerota</taxon>
        <taxon>Nitrososphaeria</taxon>
        <taxon>Nitrosopumilales</taxon>
        <taxon>Nitrosopumilaceae</taxon>
        <taxon>Nitrosopumilus</taxon>
    </lineage>
</organism>
<dbReference type="Proteomes" id="UP000000792">
    <property type="component" value="Chromosome"/>
</dbReference>
<dbReference type="PhylomeDB" id="A9A2Q3"/>
<keyword evidence="1" id="KW-0472">Membrane</keyword>
<dbReference type="KEGG" id="nmr:Nmar_1684"/>
<keyword evidence="1" id="KW-0812">Transmembrane</keyword>
<dbReference type="STRING" id="436308.Nmar_1684"/>
<dbReference type="HOGENOM" id="CLU_034350_0_0_2"/>
<dbReference type="RefSeq" id="WP_012216066.1">
    <property type="nucleotide sequence ID" value="NC_010085.1"/>
</dbReference>
<gene>
    <name evidence="2" type="ordered locus">Nmar_1684</name>
</gene>
<accession>A9A2Q3</accession>
<dbReference type="InParanoid" id="A9A2Q3"/>